<keyword evidence="3" id="KW-1185">Reference proteome</keyword>
<gene>
    <name evidence="2" type="ORF">DXZ20_06105</name>
</gene>
<feature type="domain" description="Tc1-like transposase DDE" evidence="1">
    <location>
        <begin position="15"/>
        <end position="54"/>
    </location>
</feature>
<dbReference type="GO" id="GO:0003676">
    <property type="term" value="F:nucleic acid binding"/>
    <property type="evidence" value="ECO:0007669"/>
    <property type="project" value="InterPro"/>
</dbReference>
<dbReference type="InterPro" id="IPR036397">
    <property type="entry name" value="RNaseH_sf"/>
</dbReference>
<dbReference type="Pfam" id="PF13358">
    <property type="entry name" value="DDE_3"/>
    <property type="match status" value="1"/>
</dbReference>
<accession>A0A6M0RG86</accession>
<reference evidence="2 3" key="1">
    <citation type="journal article" date="2020" name="Microb. Ecol.">
        <title>Ecogenomics of the Marine Benthic Filamentous Cyanobacterium Adonisia.</title>
        <authorList>
            <person name="Walter J.M."/>
            <person name="Coutinho F.H."/>
            <person name="Leomil L."/>
            <person name="Hargreaves P.I."/>
            <person name="Campeao M.E."/>
            <person name="Vieira V.V."/>
            <person name="Silva B.S."/>
            <person name="Fistarol G.O."/>
            <person name="Salomon P.S."/>
            <person name="Sawabe T."/>
            <person name="Mino S."/>
            <person name="Hosokawa M."/>
            <person name="Miyashita H."/>
            <person name="Maruyama F."/>
            <person name="van Verk M.C."/>
            <person name="Dutilh B.E."/>
            <person name="Thompson C.C."/>
            <person name="Thompson F.L."/>
        </authorList>
    </citation>
    <scope>NUCLEOTIDE SEQUENCE [LARGE SCALE GENOMIC DNA]</scope>
    <source>
        <strain evidence="2 3">CCMR0081</strain>
    </source>
</reference>
<dbReference type="EMBL" id="QXHD01000004">
    <property type="protein sequence ID" value="NEZ55256.1"/>
    <property type="molecule type" value="Genomic_DNA"/>
</dbReference>
<proteinExistence type="predicted"/>
<evidence type="ECO:0000313" key="2">
    <source>
        <dbReference type="EMBL" id="NEZ55256.1"/>
    </source>
</evidence>
<dbReference type="AlphaFoldDB" id="A0A6M0RG86"/>
<comment type="caution">
    <text evidence="2">The sequence shown here is derived from an EMBL/GenBank/DDBJ whole genome shotgun (WGS) entry which is preliminary data.</text>
</comment>
<organism evidence="2 3">
    <name type="scientific">Adonisia turfae CCMR0081</name>
    <dbReference type="NCBI Taxonomy" id="2292702"/>
    <lineage>
        <taxon>Bacteria</taxon>
        <taxon>Bacillati</taxon>
        <taxon>Cyanobacteriota</taxon>
        <taxon>Adonisia</taxon>
        <taxon>Adonisia turfae</taxon>
    </lineage>
</organism>
<evidence type="ECO:0000313" key="3">
    <source>
        <dbReference type="Proteomes" id="UP000481033"/>
    </source>
</evidence>
<dbReference type="InterPro" id="IPR038717">
    <property type="entry name" value="Tc1-like_DDE_dom"/>
</dbReference>
<dbReference type="Gene3D" id="3.30.420.10">
    <property type="entry name" value="Ribonuclease H-like superfamily/Ribonuclease H"/>
    <property type="match status" value="1"/>
</dbReference>
<evidence type="ECO:0000259" key="1">
    <source>
        <dbReference type="Pfam" id="PF13358"/>
    </source>
</evidence>
<protein>
    <recommendedName>
        <fullName evidence="1">Tc1-like transposase DDE domain-containing protein</fullName>
    </recommendedName>
</protein>
<sequence length="87" mass="10076">MLQKSSTKSSAALFTIVLLFQPPYSPEVNPIERVWLELKRYVQWQHFTSLEDLQNKGSQWVAQLTPEQIKSLTQWDWIVDALCVAGL</sequence>
<name>A0A6M0RG86_9CYAN</name>
<dbReference type="Proteomes" id="UP000481033">
    <property type="component" value="Unassembled WGS sequence"/>
</dbReference>